<dbReference type="Gene3D" id="3.40.50.150">
    <property type="entry name" value="Vaccinia Virus protein VP39"/>
    <property type="match status" value="1"/>
</dbReference>
<dbReference type="Pfam" id="PF08123">
    <property type="entry name" value="DOT1"/>
    <property type="match status" value="1"/>
</dbReference>
<dbReference type="AlphaFoldDB" id="A0A173DY39"/>
<dbReference type="PIRSF" id="PIRSF029047">
    <property type="entry name" value="Protein_Lys_MeTrfase_predicted"/>
    <property type="match status" value="1"/>
</dbReference>
<dbReference type="InterPro" id="IPR029063">
    <property type="entry name" value="SAM-dependent_MTases_sf"/>
</dbReference>
<reference evidence="2 3" key="1">
    <citation type="journal article" date="2014" name="Syst. Appl. Microbiol.">
        <title>Evidence for the existence of two new members of the family Chlamydiaceae and proposal of Chlamydia avium sp. nov. and Chlamydia gallinacea sp. nov.</title>
        <authorList>
            <person name="Sachse K."/>
            <person name="Laroucau K."/>
            <person name="Riege K."/>
            <person name="Wehner S."/>
            <person name="Dilcher M."/>
            <person name="Creasy H.H."/>
            <person name="Weidmann M."/>
            <person name="Myers G."/>
            <person name="Vorimore F."/>
            <person name="Vicari N."/>
            <person name="Magnino S."/>
            <person name="Liebler-Tenorio E."/>
            <person name="Ruettger A."/>
            <person name="Bavoil P.M."/>
            <person name="Hufert F.T."/>
            <person name="Rossello-Mora R."/>
            <person name="Marz M."/>
        </authorList>
    </citation>
    <scope>NUCLEOTIDE SEQUENCE [LARGE SCALE GENOMIC DNA]</scope>
    <source>
        <strain evidence="2 3">08-1274/3</strain>
    </source>
</reference>
<sequence>MLCFNFQKKFINRKSLVNLISVLKVGIFRFLFFIQESIYLLSSLYVRYPRLLLYDLTKCMYSLLNNPYTHLRRSGQSSLLYEGNVYGETPWSVLNKISTEFGITSKDVVYDLGCGLGKACFWFSHVVGCQVIGVDNQSAFICFASRFHKWLSSQPTLFFQESFDEIQLEQASCVYFYGSSYSLKVLKRVLKACESLSSGNMVISISFPLSSLPQGNEFFFTEKSCDVRFPWGKTTAYKNIRK</sequence>
<evidence type="ECO:0000313" key="2">
    <source>
        <dbReference type="EMBL" id="ANG65821.1"/>
    </source>
</evidence>
<dbReference type="STRING" id="1143323.M787_000565"/>
<dbReference type="Proteomes" id="UP000019147">
    <property type="component" value="Chromosome"/>
</dbReference>
<dbReference type="OrthoDB" id="9780095at2"/>
<gene>
    <name evidence="2" type="ORF">M787_000565</name>
</gene>
<keyword evidence="2" id="KW-0489">Methyltransferase</keyword>
<dbReference type="InterPro" id="IPR021180">
    <property type="entry name" value="Protein_Lys_MeTrfase_predicted"/>
</dbReference>
<name>A0A173DY39_9CHLA</name>
<dbReference type="GO" id="GO:0032259">
    <property type="term" value="P:methylation"/>
    <property type="evidence" value="ECO:0007669"/>
    <property type="project" value="UniProtKB-KW"/>
</dbReference>
<dbReference type="SUPFAM" id="SSF53335">
    <property type="entry name" value="S-adenosyl-L-methionine-dependent methyltransferases"/>
    <property type="match status" value="1"/>
</dbReference>
<accession>A0A173DY39</accession>
<protein>
    <submittedName>
        <fullName evidence="2">SAM-dependent methyltransferase</fullName>
    </submittedName>
</protein>
<organism evidence="2 3">
    <name type="scientific">Chlamydia gallinacea 08-1274/3</name>
    <dbReference type="NCBI Taxonomy" id="1143323"/>
    <lineage>
        <taxon>Bacteria</taxon>
        <taxon>Pseudomonadati</taxon>
        <taxon>Chlamydiota</taxon>
        <taxon>Chlamydiia</taxon>
        <taxon>Chlamydiales</taxon>
        <taxon>Chlamydiaceae</taxon>
        <taxon>Chlamydia/Chlamydophila group</taxon>
        <taxon>Chlamydia</taxon>
    </lineage>
</organism>
<dbReference type="EMBL" id="CP015840">
    <property type="protein sequence ID" value="ANG65821.1"/>
    <property type="molecule type" value="Genomic_DNA"/>
</dbReference>
<dbReference type="eggNOG" id="COG0500">
    <property type="taxonomic scope" value="Bacteria"/>
</dbReference>
<dbReference type="GO" id="GO:0031151">
    <property type="term" value="F:histone H3K79 methyltransferase activity"/>
    <property type="evidence" value="ECO:0007669"/>
    <property type="project" value="InterPro"/>
</dbReference>
<feature type="domain" description="DOT1" evidence="1">
    <location>
        <begin position="84"/>
        <end position="158"/>
    </location>
</feature>
<evidence type="ECO:0000259" key="1">
    <source>
        <dbReference type="Pfam" id="PF08123"/>
    </source>
</evidence>
<dbReference type="CDD" id="cd02440">
    <property type="entry name" value="AdoMet_MTases"/>
    <property type="match status" value="1"/>
</dbReference>
<dbReference type="InterPro" id="IPR025789">
    <property type="entry name" value="DOT1_dom"/>
</dbReference>
<proteinExistence type="predicted"/>
<keyword evidence="2" id="KW-0808">Transferase</keyword>
<dbReference type="KEGG" id="cgz:M787_000565"/>
<evidence type="ECO:0000313" key="3">
    <source>
        <dbReference type="Proteomes" id="UP000019147"/>
    </source>
</evidence>